<gene>
    <name evidence="1" type="ORF">GJU40_05625</name>
</gene>
<dbReference type="Proteomes" id="UP000448867">
    <property type="component" value="Unassembled WGS sequence"/>
</dbReference>
<name>A0A7X2IYU4_9BACI</name>
<dbReference type="EMBL" id="WKKI01000006">
    <property type="protein sequence ID" value="MRX71653.1"/>
    <property type="molecule type" value="Genomic_DNA"/>
</dbReference>
<comment type="caution">
    <text evidence="1">The sequence shown here is derived from an EMBL/GenBank/DDBJ whole genome shotgun (WGS) entry which is preliminary data.</text>
</comment>
<organism evidence="1 2">
    <name type="scientific">Metabacillus lacus</name>
    <dbReference type="NCBI Taxonomy" id="1983721"/>
    <lineage>
        <taxon>Bacteria</taxon>
        <taxon>Bacillati</taxon>
        <taxon>Bacillota</taxon>
        <taxon>Bacilli</taxon>
        <taxon>Bacillales</taxon>
        <taxon>Bacillaceae</taxon>
        <taxon>Metabacillus</taxon>
    </lineage>
</organism>
<evidence type="ECO:0000313" key="1">
    <source>
        <dbReference type="EMBL" id="MRX71653.1"/>
    </source>
</evidence>
<sequence>MDEKLKSSSLSEFVRGLKKKGVHAELISPAKSKLIKWLHSRSVNSSSTEHLTEGCVEIEGKRKTHH</sequence>
<keyword evidence="2" id="KW-1185">Reference proteome</keyword>
<dbReference type="AlphaFoldDB" id="A0A7X2IYU4"/>
<proteinExistence type="predicted"/>
<protein>
    <submittedName>
        <fullName evidence="1">Uncharacterized protein</fullName>
    </submittedName>
</protein>
<reference evidence="1 2" key="1">
    <citation type="submission" date="2019-11" db="EMBL/GenBank/DDBJ databases">
        <title>Bacillus lacus genome.</title>
        <authorList>
            <person name="Allen C.J."/>
            <person name="Newman J.D."/>
        </authorList>
    </citation>
    <scope>NUCLEOTIDE SEQUENCE [LARGE SCALE GENOMIC DNA]</scope>
    <source>
        <strain evidence="1 2">KCTC 33946</strain>
    </source>
</reference>
<evidence type="ECO:0000313" key="2">
    <source>
        <dbReference type="Proteomes" id="UP000448867"/>
    </source>
</evidence>
<dbReference type="RefSeq" id="WP_154306788.1">
    <property type="nucleotide sequence ID" value="NZ_WKKI01000006.1"/>
</dbReference>
<accession>A0A7X2IYU4</accession>